<feature type="short sequence motif" description="GXSXG" evidence="4">
    <location>
        <begin position="45"/>
        <end position="49"/>
    </location>
</feature>
<protein>
    <recommendedName>
        <fullName evidence="1">triacylglycerol lipase</fullName>
        <ecNumber evidence="1">3.1.1.3</ecNumber>
    </recommendedName>
</protein>
<dbReference type="GO" id="GO:0010898">
    <property type="term" value="P:positive regulation of triglyceride catabolic process"/>
    <property type="evidence" value="ECO:0007669"/>
    <property type="project" value="InterPro"/>
</dbReference>
<dbReference type="GO" id="GO:0005737">
    <property type="term" value="C:cytoplasm"/>
    <property type="evidence" value="ECO:0007669"/>
    <property type="project" value="TreeGrafter"/>
</dbReference>
<dbReference type="CDD" id="cd07220">
    <property type="entry name" value="Pat_PNPLA2"/>
    <property type="match status" value="1"/>
</dbReference>
<dbReference type="InterPro" id="IPR033562">
    <property type="entry name" value="PLPL"/>
</dbReference>
<feature type="compositionally biased region" description="Basic and acidic residues" evidence="5">
    <location>
        <begin position="279"/>
        <end position="294"/>
    </location>
</feature>
<dbReference type="InterPro" id="IPR016035">
    <property type="entry name" value="Acyl_Trfase/lysoPLipase"/>
</dbReference>
<evidence type="ECO:0000256" key="2">
    <source>
        <dbReference type="ARBA" id="ARBA00022801"/>
    </source>
</evidence>
<dbReference type="Proteomes" id="UP001501920">
    <property type="component" value="Chromosome 11"/>
</dbReference>
<dbReference type="SUPFAM" id="SSF52151">
    <property type="entry name" value="FabD/lysophospholipase-like"/>
    <property type="match status" value="1"/>
</dbReference>
<keyword evidence="2 4" id="KW-0378">Hydrolase</keyword>
<reference evidence="7 8" key="1">
    <citation type="submission" date="2020-10" db="EMBL/GenBank/DDBJ databases">
        <title>Pygocentrus nattereri (red-bellied piranha) genome, fPygNat1, primary haplotype.</title>
        <authorList>
            <person name="Myers G."/>
            <person name="Meyer A."/>
            <person name="Karagic N."/>
            <person name="Pippel M."/>
            <person name="Winkler S."/>
            <person name="Tracey A."/>
            <person name="Wood J."/>
            <person name="Formenti G."/>
            <person name="Howe K."/>
            <person name="Fedrigo O."/>
            <person name="Jarvis E.D."/>
        </authorList>
    </citation>
    <scope>NUCLEOTIDE SEQUENCE [LARGE SCALE GENOMIC DNA]</scope>
</reference>
<name>A0AAR2KT20_PYGNA</name>
<reference evidence="7" key="2">
    <citation type="submission" date="2025-08" db="UniProtKB">
        <authorList>
            <consortium name="Ensembl"/>
        </authorList>
    </citation>
    <scope>IDENTIFICATION</scope>
</reference>
<dbReference type="PANTHER" id="PTHR12406:SF29">
    <property type="entry name" value="PATATIN-LIKE PHOSPHOLIPASE DOMAIN-CONTAINING PROTEIN 2"/>
    <property type="match status" value="1"/>
</dbReference>
<dbReference type="GeneTree" id="ENSGT00940000160155"/>
<proteinExistence type="predicted"/>
<feature type="active site" description="Proton acceptor" evidence="4">
    <location>
        <position position="166"/>
    </location>
</feature>
<keyword evidence="4" id="KW-0442">Lipid degradation</keyword>
<keyword evidence="3 4" id="KW-0443">Lipid metabolism</keyword>
<dbReference type="InterPro" id="IPR002641">
    <property type="entry name" value="PNPLA_dom"/>
</dbReference>
<evidence type="ECO:0000313" key="8">
    <source>
        <dbReference type="Proteomes" id="UP001501920"/>
    </source>
</evidence>
<dbReference type="GO" id="GO:0019433">
    <property type="term" value="P:triglyceride catabolic process"/>
    <property type="evidence" value="ECO:0007669"/>
    <property type="project" value="TreeGrafter"/>
</dbReference>
<dbReference type="AlphaFoldDB" id="A0AAR2KT20"/>
<feature type="short sequence motif" description="DGA/G" evidence="4">
    <location>
        <begin position="166"/>
        <end position="168"/>
    </location>
</feature>
<dbReference type="PANTHER" id="PTHR12406">
    <property type="entry name" value="CALCIUM-INDEPENDENT PHOSPHOLIPASE A2 IPLA2 -RELATED"/>
    <property type="match status" value="1"/>
</dbReference>
<dbReference type="GO" id="GO:0004806">
    <property type="term" value="F:triacylglycerol lipase activity"/>
    <property type="evidence" value="ECO:0007669"/>
    <property type="project" value="UniProtKB-EC"/>
</dbReference>
<reference evidence="7" key="3">
    <citation type="submission" date="2025-09" db="UniProtKB">
        <authorList>
            <consortium name="Ensembl"/>
        </authorList>
    </citation>
    <scope>IDENTIFICATION</scope>
</reference>
<gene>
    <name evidence="7" type="primary">PNPLA2</name>
</gene>
<dbReference type="InterPro" id="IPR033903">
    <property type="entry name" value="PNPLA2"/>
</dbReference>
<evidence type="ECO:0000256" key="3">
    <source>
        <dbReference type="ARBA" id="ARBA00023098"/>
    </source>
</evidence>
<accession>A0AAR2KT20</accession>
<dbReference type="Pfam" id="PF01734">
    <property type="entry name" value="Patatin"/>
    <property type="match status" value="1"/>
</dbReference>
<dbReference type="Gene3D" id="3.40.1090.10">
    <property type="entry name" value="Cytosolic phospholipase A2 catalytic domain"/>
    <property type="match status" value="2"/>
</dbReference>
<feature type="active site" description="Nucleophile" evidence="4">
    <location>
        <position position="47"/>
    </location>
</feature>
<evidence type="ECO:0000256" key="5">
    <source>
        <dbReference type="SAM" id="MobiDB-lite"/>
    </source>
</evidence>
<evidence type="ECO:0000313" key="7">
    <source>
        <dbReference type="Ensembl" id="ENSPNAP00000067420.1"/>
    </source>
</evidence>
<evidence type="ECO:0000256" key="1">
    <source>
        <dbReference type="ARBA" id="ARBA00013279"/>
    </source>
</evidence>
<feature type="domain" description="PNPLA" evidence="6">
    <location>
        <begin position="10"/>
        <end position="179"/>
    </location>
</feature>
<dbReference type="GO" id="GO:0005811">
    <property type="term" value="C:lipid droplet"/>
    <property type="evidence" value="ECO:0007669"/>
    <property type="project" value="TreeGrafter"/>
</dbReference>
<dbReference type="PROSITE" id="PS51635">
    <property type="entry name" value="PNPLA"/>
    <property type="match status" value="1"/>
</dbReference>
<evidence type="ECO:0000259" key="6">
    <source>
        <dbReference type="PROSITE" id="PS51635"/>
    </source>
</evidence>
<keyword evidence="8" id="KW-1185">Reference proteome</keyword>
<organism evidence="7 8">
    <name type="scientific">Pygocentrus nattereri</name>
    <name type="common">Red-bellied piranha</name>
    <dbReference type="NCBI Taxonomy" id="42514"/>
    <lineage>
        <taxon>Eukaryota</taxon>
        <taxon>Metazoa</taxon>
        <taxon>Chordata</taxon>
        <taxon>Craniata</taxon>
        <taxon>Vertebrata</taxon>
        <taxon>Euteleostomi</taxon>
        <taxon>Actinopterygii</taxon>
        <taxon>Neopterygii</taxon>
        <taxon>Teleostei</taxon>
        <taxon>Ostariophysi</taxon>
        <taxon>Characiformes</taxon>
        <taxon>Characoidei</taxon>
        <taxon>Pygocentrus</taxon>
    </lineage>
</organism>
<sequence length="428" mass="47553">MFPLDSPWNISFAGCGFLGIYHVGVASCLQEQAPFLVENAQHVYGASAGALTASAVVVGTCLGDVGANIIDVAKEARKRFLGPMHPSFNLVKIIRAKLHGTLTPDAYSKATGRLGISLTRVTDGENVLITHFNSNEELVQACVCSAYIPVYCGLIPPTLQGVRYVDGGISDNLPQYELKNTITVSPFSGESDICPRDVSSNNMHELRFTNTSIQFSLSNLYRVTRALFPPDPLVLKTMCKQGYKDALYFLKKNGLLQFRQPHRPLGDGAVDNEEDSDNEERHTREEEMHPNAHSGAEEHIFEHLPPRLHRALVEACKERRSLLYSLSNMFPVRMLSTILLPYTLPLESAVSLSIRLLEWLPDVQEDVGWIKEQTVNFGLIKNISVLLLFSFLKITLIHDLMSWIQSNKAGGCTVRIGLIIPLIQMLYS</sequence>
<feature type="region of interest" description="Disordered" evidence="5">
    <location>
        <begin position="261"/>
        <end position="294"/>
    </location>
</feature>
<dbReference type="EC" id="3.1.1.3" evidence="1"/>
<dbReference type="Ensembl" id="ENSPNAT00000057092.1">
    <property type="protein sequence ID" value="ENSPNAP00000067420.1"/>
    <property type="gene ID" value="ENSPNAG00000029877.2"/>
</dbReference>
<evidence type="ECO:0000256" key="4">
    <source>
        <dbReference type="PROSITE-ProRule" id="PRU01161"/>
    </source>
</evidence>
<dbReference type="GO" id="GO:0055088">
    <property type="term" value="P:lipid homeostasis"/>
    <property type="evidence" value="ECO:0007669"/>
    <property type="project" value="TreeGrafter"/>
</dbReference>
<dbReference type="FunFam" id="3.40.1090.10:FF:000003">
    <property type="entry name" value="Patatin-like phospholipase domain-containing protein 2"/>
    <property type="match status" value="1"/>
</dbReference>
<feature type="short sequence motif" description="GXGXXG" evidence="4">
    <location>
        <begin position="14"/>
        <end position="19"/>
    </location>
</feature>
<dbReference type="GO" id="GO:0016020">
    <property type="term" value="C:membrane"/>
    <property type="evidence" value="ECO:0007669"/>
    <property type="project" value="TreeGrafter"/>
</dbReference>